<proteinExistence type="predicted"/>
<protein>
    <submittedName>
        <fullName evidence="2">Uncharacterized protein</fullName>
    </submittedName>
</protein>
<dbReference type="Proteomes" id="UP000196573">
    <property type="component" value="Unassembled WGS sequence"/>
</dbReference>
<dbReference type="AlphaFoldDB" id="A0A1X7AIZ7"/>
<gene>
    <name evidence="2" type="ORF">EHSB41UT_01850</name>
</gene>
<dbReference type="EMBL" id="FWPT01000004">
    <property type="protein sequence ID" value="SMA45131.1"/>
    <property type="molecule type" value="Genomic_DNA"/>
</dbReference>
<organism evidence="2 3">
    <name type="scientific">Parendozoicomonas haliclonae</name>
    <dbReference type="NCBI Taxonomy" id="1960125"/>
    <lineage>
        <taxon>Bacteria</taxon>
        <taxon>Pseudomonadati</taxon>
        <taxon>Pseudomonadota</taxon>
        <taxon>Gammaproteobacteria</taxon>
        <taxon>Oceanospirillales</taxon>
        <taxon>Endozoicomonadaceae</taxon>
        <taxon>Parendozoicomonas</taxon>
    </lineage>
</organism>
<reference evidence="2 3" key="1">
    <citation type="submission" date="2017-03" db="EMBL/GenBank/DDBJ databases">
        <authorList>
            <person name="Afonso C.L."/>
            <person name="Miller P.J."/>
            <person name="Scott M.A."/>
            <person name="Spackman E."/>
            <person name="Goraichik I."/>
            <person name="Dimitrov K.M."/>
            <person name="Suarez D.L."/>
            <person name="Swayne D.E."/>
        </authorList>
    </citation>
    <scope>NUCLEOTIDE SEQUENCE [LARGE SCALE GENOMIC DNA]</scope>
    <source>
        <strain evidence="2">SB41UT1</strain>
    </source>
</reference>
<dbReference type="OrthoDB" id="5919053at2"/>
<keyword evidence="3" id="KW-1185">Reference proteome</keyword>
<accession>A0A1X7AIZ7</accession>
<dbReference type="RefSeq" id="WP_087109127.1">
    <property type="nucleotide sequence ID" value="NZ_CBCSCN010000002.1"/>
</dbReference>
<feature type="region of interest" description="Disordered" evidence="1">
    <location>
        <begin position="375"/>
        <end position="402"/>
    </location>
</feature>
<evidence type="ECO:0000313" key="3">
    <source>
        <dbReference type="Proteomes" id="UP000196573"/>
    </source>
</evidence>
<name>A0A1X7AIZ7_9GAMM</name>
<evidence type="ECO:0000313" key="2">
    <source>
        <dbReference type="EMBL" id="SMA45131.1"/>
    </source>
</evidence>
<feature type="region of interest" description="Disordered" evidence="1">
    <location>
        <begin position="191"/>
        <end position="211"/>
    </location>
</feature>
<evidence type="ECO:0000256" key="1">
    <source>
        <dbReference type="SAM" id="MobiDB-lite"/>
    </source>
</evidence>
<sequence>MKGILSQNAGVLSLNDEETLAPGALQLTQEQSVPPVHTAQLAPPQAGPQSLGVLAEPTGVLAEGGNPPRFGNNSVTVNTTPDFEPINPMNALWAGTLMDVGRALSGQQIQNSGMSLYMQARGMNQQYKRYQEQQKQPVKYVQAADGVYAIYRDGRSEKMDGIPGQPQKIETAKDVNGRVRNVHTGELLFPDAKPEPGKQGNRQIIKGPDGRDRFVDDGSLVFPDVPYTPQVDHKEERALSKEYSTIKKGFASQVMNYRKLRTALESASGAGDIAAIFNFMKANDPQSVVRESEFDLGAQAAGVYAAMSNLFEKYKDGTRLPPEARQQFLDLTGQWMGLAAEDQRRAREDYQYNVKHYGFDERAVMGTPYDLEEWLPKQEGNEGGNQNTGRPTDLINKYRSRR</sequence>